<dbReference type="InterPro" id="IPR051895">
    <property type="entry name" value="OTP_Homeobox"/>
</dbReference>
<name>A0A6G0TWL7_APHGL</name>
<reference evidence="2 3" key="1">
    <citation type="submission" date="2019-08" db="EMBL/GenBank/DDBJ databases">
        <title>The genome of the soybean aphid Biotype 1, its phylome, world population structure and adaptation to the North American continent.</title>
        <authorList>
            <person name="Giordano R."/>
            <person name="Donthu R.K."/>
            <person name="Hernandez A.G."/>
            <person name="Wright C.L."/>
            <person name="Zimin A.V."/>
        </authorList>
    </citation>
    <scope>NUCLEOTIDE SEQUENCE [LARGE SCALE GENOMIC DNA]</scope>
    <source>
        <tissue evidence="2">Whole aphids</tissue>
    </source>
</reference>
<dbReference type="PANTHER" id="PTHR46770">
    <property type="entry name" value="HOMEOBOX PROTEIN ORTHOPEDIA"/>
    <property type="match status" value="1"/>
</dbReference>
<keyword evidence="3" id="KW-1185">Reference proteome</keyword>
<comment type="caution">
    <text evidence="2">The sequence shown here is derived from an EMBL/GenBank/DDBJ whole genome shotgun (WGS) entry which is preliminary data.</text>
</comment>
<sequence length="196" mass="22226">MKVDPQRYTSARVLPPFDLIINTSVNEYKSCLPFILLEFRQYVWFQNRRAKWKKRKKSTNVFRSPGALLPSHGLPPFGSMSDSMCPTSMFSSPDTRWGVTSMATGLSQLAGGTVTMSGYNHQNSSLSSVPITTMATNAQNMYQAHYGLNSLGDSNKWRFSKDQFKPYPADSQYHILQARQRHKQLCTNAYKAEPIN</sequence>
<evidence type="ECO:0008006" key="4">
    <source>
        <dbReference type="Google" id="ProtNLM"/>
    </source>
</evidence>
<dbReference type="Proteomes" id="UP000475862">
    <property type="component" value="Unassembled WGS sequence"/>
</dbReference>
<evidence type="ECO:0000256" key="1">
    <source>
        <dbReference type="ARBA" id="ARBA00004123"/>
    </source>
</evidence>
<dbReference type="EMBL" id="VYZN01000014">
    <property type="protein sequence ID" value="KAE9540004.1"/>
    <property type="molecule type" value="Genomic_DNA"/>
</dbReference>
<dbReference type="Gene3D" id="1.10.10.60">
    <property type="entry name" value="Homeodomain-like"/>
    <property type="match status" value="1"/>
</dbReference>
<comment type="subcellular location">
    <subcellularLocation>
        <location evidence="1">Nucleus</location>
    </subcellularLocation>
</comment>
<accession>A0A6G0TWL7</accession>
<dbReference type="SUPFAM" id="SSF46689">
    <property type="entry name" value="Homeodomain-like"/>
    <property type="match status" value="1"/>
</dbReference>
<protein>
    <recommendedName>
        <fullName evidence="4">Homeobox domain-containing protein</fullName>
    </recommendedName>
</protein>
<dbReference type="GO" id="GO:0005634">
    <property type="term" value="C:nucleus"/>
    <property type="evidence" value="ECO:0007669"/>
    <property type="project" value="UniProtKB-SubCell"/>
</dbReference>
<proteinExistence type="predicted"/>
<evidence type="ECO:0000313" key="3">
    <source>
        <dbReference type="Proteomes" id="UP000475862"/>
    </source>
</evidence>
<organism evidence="2 3">
    <name type="scientific">Aphis glycines</name>
    <name type="common">Soybean aphid</name>
    <dbReference type="NCBI Taxonomy" id="307491"/>
    <lineage>
        <taxon>Eukaryota</taxon>
        <taxon>Metazoa</taxon>
        <taxon>Ecdysozoa</taxon>
        <taxon>Arthropoda</taxon>
        <taxon>Hexapoda</taxon>
        <taxon>Insecta</taxon>
        <taxon>Pterygota</taxon>
        <taxon>Neoptera</taxon>
        <taxon>Paraneoptera</taxon>
        <taxon>Hemiptera</taxon>
        <taxon>Sternorrhyncha</taxon>
        <taxon>Aphidomorpha</taxon>
        <taxon>Aphidoidea</taxon>
        <taxon>Aphididae</taxon>
        <taxon>Aphidini</taxon>
        <taxon>Aphis</taxon>
        <taxon>Aphis</taxon>
    </lineage>
</organism>
<dbReference type="InterPro" id="IPR009057">
    <property type="entry name" value="Homeodomain-like_sf"/>
</dbReference>
<evidence type="ECO:0000313" key="2">
    <source>
        <dbReference type="EMBL" id="KAE9540004.1"/>
    </source>
</evidence>
<gene>
    <name evidence="2" type="ORF">AGLY_005256</name>
</gene>
<dbReference type="PANTHER" id="PTHR46770:SF1">
    <property type="entry name" value="HOMEOBOX PROTEIN ORTHOPEDIA"/>
    <property type="match status" value="1"/>
</dbReference>
<dbReference type="GO" id="GO:0030182">
    <property type="term" value="P:neuron differentiation"/>
    <property type="evidence" value="ECO:0007669"/>
    <property type="project" value="TreeGrafter"/>
</dbReference>
<dbReference type="GO" id="GO:0003677">
    <property type="term" value="F:DNA binding"/>
    <property type="evidence" value="ECO:0007669"/>
    <property type="project" value="TreeGrafter"/>
</dbReference>
<dbReference type="AlphaFoldDB" id="A0A6G0TWL7"/>
<dbReference type="OrthoDB" id="6159439at2759"/>